<dbReference type="GO" id="GO:0005829">
    <property type="term" value="C:cytosol"/>
    <property type="evidence" value="ECO:0007669"/>
    <property type="project" value="TreeGrafter"/>
</dbReference>
<evidence type="ECO:0000313" key="6">
    <source>
        <dbReference type="EMBL" id="KKO72574.1"/>
    </source>
</evidence>
<dbReference type="GO" id="GO:0008813">
    <property type="term" value="F:chorismate lyase activity"/>
    <property type="evidence" value="ECO:0007669"/>
    <property type="project" value="UniProtKB-UniRule"/>
</dbReference>
<dbReference type="EMBL" id="LBNE01000002">
    <property type="protein sequence ID" value="KKO72574.1"/>
    <property type="molecule type" value="Genomic_DNA"/>
</dbReference>
<accession>A0A171KUK7</accession>
<dbReference type="PANTHER" id="PTHR38683:SF1">
    <property type="entry name" value="CHORISMATE PYRUVATE-LYASE"/>
    <property type="match status" value="1"/>
</dbReference>
<keyword evidence="2 5" id="KW-0831">Ubiquinone biosynthesis</keyword>
<organism evidence="6 7">
    <name type="scientific">Kerstersia gyiorum</name>
    <dbReference type="NCBI Taxonomy" id="206506"/>
    <lineage>
        <taxon>Bacteria</taxon>
        <taxon>Pseudomonadati</taxon>
        <taxon>Pseudomonadota</taxon>
        <taxon>Betaproteobacteria</taxon>
        <taxon>Burkholderiales</taxon>
        <taxon>Alcaligenaceae</taxon>
        <taxon>Kerstersia</taxon>
    </lineage>
</organism>
<dbReference type="GO" id="GO:0042866">
    <property type="term" value="P:pyruvate biosynthetic process"/>
    <property type="evidence" value="ECO:0007669"/>
    <property type="project" value="UniProtKB-UniRule"/>
</dbReference>
<comment type="subcellular location">
    <subcellularLocation>
        <location evidence="5">Cytoplasm</location>
    </subcellularLocation>
</comment>
<keyword evidence="4 5" id="KW-0670">Pyruvate</keyword>
<evidence type="ECO:0000256" key="3">
    <source>
        <dbReference type="ARBA" id="ARBA00023239"/>
    </source>
</evidence>
<feature type="binding site" evidence="5">
    <location>
        <position position="157"/>
    </location>
    <ligand>
        <name>substrate</name>
    </ligand>
</feature>
<evidence type="ECO:0000313" key="7">
    <source>
        <dbReference type="Proteomes" id="UP000078084"/>
    </source>
</evidence>
<evidence type="ECO:0000256" key="2">
    <source>
        <dbReference type="ARBA" id="ARBA00022688"/>
    </source>
</evidence>
<dbReference type="Pfam" id="PF04345">
    <property type="entry name" value="Chor_lyase"/>
    <property type="match status" value="1"/>
</dbReference>
<comment type="function">
    <text evidence="5">Removes the pyruvyl group from chorismate, with concomitant aromatization of the ring, to provide 4-hydroxybenzoate (4HB) for the ubiquinone pathway.</text>
</comment>
<dbReference type="InterPro" id="IPR007440">
    <property type="entry name" value="Chorismate--pyruvate_lyase"/>
</dbReference>
<feature type="binding site" evidence="5">
    <location>
        <position position="65"/>
    </location>
    <ligand>
        <name>substrate</name>
    </ligand>
</feature>
<dbReference type="Proteomes" id="UP000078084">
    <property type="component" value="Unassembled WGS sequence"/>
</dbReference>
<dbReference type="UniPathway" id="UPA00232"/>
<dbReference type="Gene3D" id="3.40.1410.10">
    <property type="entry name" value="Chorismate lyase-like"/>
    <property type="match status" value="1"/>
</dbReference>
<dbReference type="GO" id="GO:0006744">
    <property type="term" value="P:ubiquinone biosynthetic process"/>
    <property type="evidence" value="ECO:0007669"/>
    <property type="project" value="UniProtKB-UniRule"/>
</dbReference>
<keyword evidence="7" id="KW-1185">Reference proteome</keyword>
<keyword evidence="1 5" id="KW-0963">Cytoplasm</keyword>
<comment type="caution">
    <text evidence="6">The sequence shown here is derived from an EMBL/GenBank/DDBJ whole genome shotgun (WGS) entry which is preliminary data.</text>
</comment>
<dbReference type="HAMAP" id="MF_01632">
    <property type="entry name" value="UbiC"/>
    <property type="match status" value="1"/>
</dbReference>
<reference evidence="6 7" key="1">
    <citation type="submission" date="2015-04" db="EMBL/GenBank/DDBJ databases">
        <title>Genome sequence of Kerstersia gyiorum CG1.</title>
        <authorList>
            <person name="Greninger A.L."/>
            <person name="Kozyreva V."/>
            <person name="Chaturvedi V."/>
        </authorList>
    </citation>
    <scope>NUCLEOTIDE SEQUENCE [LARGE SCALE GENOMIC DNA]</scope>
    <source>
        <strain evidence="6 7">CG1</strain>
    </source>
</reference>
<dbReference type="EC" id="4.1.3.40" evidence="5"/>
<comment type="pathway">
    <text evidence="5">Cofactor biosynthesis; ubiquinone biosynthesis.</text>
</comment>
<sequence>MWNTCLPFPLSDLQAQWLPLPGSLTRALRALGAFHLEILHEGCAHPNPDEAQALGIGTDSQCWLREVLMSVDGTHAVIGRSLTPDIPDAHAWRDIRTLSDTPLGVLLYEDPRITRTPFAYARPGQGHPLAELAGQVGLLLARRSVFRVQQEPLLVAECFLPGLWEVAGRRRP</sequence>
<evidence type="ECO:0000256" key="1">
    <source>
        <dbReference type="ARBA" id="ARBA00022490"/>
    </source>
</evidence>
<name>A0A171KUK7_9BURK</name>
<comment type="catalytic activity">
    <reaction evidence="5">
        <text>chorismate = 4-hydroxybenzoate + pyruvate</text>
        <dbReference type="Rhea" id="RHEA:16505"/>
        <dbReference type="ChEBI" id="CHEBI:15361"/>
        <dbReference type="ChEBI" id="CHEBI:17879"/>
        <dbReference type="ChEBI" id="CHEBI:29748"/>
        <dbReference type="EC" id="4.1.3.40"/>
    </reaction>
</comment>
<evidence type="ECO:0000256" key="5">
    <source>
        <dbReference type="HAMAP-Rule" id="MF_01632"/>
    </source>
</evidence>
<comment type="caution">
    <text evidence="5">Lacks conserved residue(s) required for the propagation of feature annotation.</text>
</comment>
<dbReference type="STRING" id="206506.AAV32_05960"/>
<dbReference type="InterPro" id="IPR028978">
    <property type="entry name" value="Chorismate_lyase_/UTRA_dom_sf"/>
</dbReference>
<gene>
    <name evidence="5" type="primary">ubiC</name>
    <name evidence="6" type="ORF">AAV32_05960</name>
</gene>
<protein>
    <recommendedName>
        <fullName evidence="5">Probable chorismate pyruvate-lyase</fullName>
        <shortName evidence="5">CL</shortName>
        <shortName evidence="5">CPL</shortName>
        <ecNumber evidence="5">4.1.3.40</ecNumber>
    </recommendedName>
</protein>
<dbReference type="AlphaFoldDB" id="A0A171KUK7"/>
<proteinExistence type="inferred from homology"/>
<dbReference type="PANTHER" id="PTHR38683">
    <property type="entry name" value="CHORISMATE PYRUVATE-LYASE"/>
    <property type="match status" value="1"/>
</dbReference>
<dbReference type="SUPFAM" id="SSF64288">
    <property type="entry name" value="Chorismate lyase-like"/>
    <property type="match status" value="1"/>
</dbReference>
<evidence type="ECO:0000256" key="4">
    <source>
        <dbReference type="ARBA" id="ARBA00023317"/>
    </source>
</evidence>
<feature type="binding site" evidence="5">
    <location>
        <position position="103"/>
    </location>
    <ligand>
        <name>substrate</name>
    </ligand>
</feature>
<comment type="similarity">
    <text evidence="5">Belongs to the UbiC family.</text>
</comment>
<keyword evidence="3 5" id="KW-0456">Lyase</keyword>